<dbReference type="AlphaFoldDB" id="A0A6A3VSB2"/>
<organism evidence="2 3">
    <name type="scientific">Phytophthora fragariae</name>
    <dbReference type="NCBI Taxonomy" id="53985"/>
    <lineage>
        <taxon>Eukaryota</taxon>
        <taxon>Sar</taxon>
        <taxon>Stramenopiles</taxon>
        <taxon>Oomycota</taxon>
        <taxon>Peronosporomycetes</taxon>
        <taxon>Peronosporales</taxon>
        <taxon>Peronosporaceae</taxon>
        <taxon>Phytophthora</taxon>
    </lineage>
</organism>
<comment type="caution">
    <text evidence="2">The sequence shown here is derived from an EMBL/GenBank/DDBJ whole genome shotgun (WGS) entry which is preliminary data.</text>
</comment>
<reference evidence="2 3" key="1">
    <citation type="submission" date="2018-08" db="EMBL/GenBank/DDBJ databases">
        <title>Genomic investigation of the strawberry pathogen Phytophthora fragariae indicates pathogenicity is determined by transcriptional variation in three key races.</title>
        <authorList>
            <person name="Adams T.M."/>
            <person name="Armitage A.D."/>
            <person name="Sobczyk M.K."/>
            <person name="Bates H.J."/>
            <person name="Dunwell J.M."/>
            <person name="Nellist C.F."/>
            <person name="Harrison R.J."/>
        </authorList>
    </citation>
    <scope>NUCLEOTIDE SEQUENCE [LARGE SCALE GENOMIC DNA]</scope>
    <source>
        <strain evidence="2 3">NOV-27</strain>
    </source>
</reference>
<keyword evidence="3" id="KW-1185">Reference proteome</keyword>
<feature type="transmembrane region" description="Helical" evidence="1">
    <location>
        <begin position="6"/>
        <end position="24"/>
    </location>
</feature>
<dbReference type="Proteomes" id="UP000433483">
    <property type="component" value="Unassembled WGS sequence"/>
</dbReference>
<evidence type="ECO:0000313" key="2">
    <source>
        <dbReference type="EMBL" id="KAE9166520.1"/>
    </source>
</evidence>
<name>A0A6A3VSB2_9STRA</name>
<sequence>MESSIMSLRGIGVCVGMVASFSLLKAWTMRYPPVAFFTQNVGLDSAGIFNDETLGDLSHNTRNPIGRYHLYGDLLCYNIDQFDAPRVVVPNDDDLRDQIIHDSPMGEHLGREKTLAAVSRDFL</sequence>
<keyword evidence="1" id="KW-1133">Transmembrane helix</keyword>
<accession>A0A6A3VSB2</accession>
<protein>
    <recommendedName>
        <fullName evidence="4">Integrase zinc-binding domain-containing protein</fullName>
    </recommendedName>
</protein>
<evidence type="ECO:0008006" key="4">
    <source>
        <dbReference type="Google" id="ProtNLM"/>
    </source>
</evidence>
<evidence type="ECO:0000313" key="3">
    <source>
        <dbReference type="Proteomes" id="UP000433483"/>
    </source>
</evidence>
<gene>
    <name evidence="2" type="ORF">PF005_g29172</name>
</gene>
<keyword evidence="1" id="KW-0812">Transmembrane</keyword>
<dbReference type="OrthoDB" id="110453at2759"/>
<evidence type="ECO:0000256" key="1">
    <source>
        <dbReference type="SAM" id="Phobius"/>
    </source>
</evidence>
<keyword evidence="1" id="KW-0472">Membrane</keyword>
<proteinExistence type="predicted"/>
<dbReference type="EMBL" id="QXGB01004361">
    <property type="protein sequence ID" value="KAE9166520.1"/>
    <property type="molecule type" value="Genomic_DNA"/>
</dbReference>